<reference evidence="1" key="1">
    <citation type="submission" date="2021-01" db="EMBL/GenBank/DDBJ databases">
        <title>Whole genome shotgun sequence of Verrucosispora sediminis NBRC 107745.</title>
        <authorList>
            <person name="Komaki H."/>
            <person name="Tamura T."/>
        </authorList>
    </citation>
    <scope>NUCLEOTIDE SEQUENCE</scope>
    <source>
        <strain evidence="1">NBRC 107745</strain>
    </source>
</reference>
<protein>
    <submittedName>
        <fullName evidence="1">Uncharacterized protein</fullName>
    </submittedName>
</protein>
<accession>A0A9W5UT36</accession>
<dbReference type="EMBL" id="BOPD01000022">
    <property type="protein sequence ID" value="GIJ34602.1"/>
    <property type="molecule type" value="Genomic_DNA"/>
</dbReference>
<organism evidence="1 2">
    <name type="scientific">Micromonospora sediminimaris</name>
    <dbReference type="NCBI Taxonomy" id="547162"/>
    <lineage>
        <taxon>Bacteria</taxon>
        <taxon>Bacillati</taxon>
        <taxon>Actinomycetota</taxon>
        <taxon>Actinomycetes</taxon>
        <taxon>Micromonosporales</taxon>
        <taxon>Micromonosporaceae</taxon>
        <taxon>Micromonospora</taxon>
    </lineage>
</organism>
<dbReference type="AlphaFoldDB" id="A0A9W5UT36"/>
<name>A0A9W5UT36_9ACTN</name>
<keyword evidence="2" id="KW-1185">Reference proteome</keyword>
<sequence length="399" mass="43502">MHVVAANGQNVALVTQTLMANASSVLSRPEALTLPRFLDLCSLCEAAVLLDRMEALGASNEYVSGLSSQLAREGLYRTFVPTLPRDELRRMALRLPDELAMRVAEGSGDDPSAASETGAVAGLDYAAGLNNLLAQVDGLGSFASAGEAVVKERMYRGNGYLVVAAAHGLDYFPDFDRVPFVAGTLQKTYRSLPRQLYDRIAESLQEPLTGGDVVAEWTAMSTIPIPPIAALVLSRASGLDDIPEQVLRVRDEFSGFRRYFADFKAELQAADTIRERRKLLARYRTLLEEASGPGREAVSVTEMLNLTEKAVAVAAAPAVPTSYGALLVTQPIDWISRWWRRRPLAILFRLDSKMPKLSEYQQLAARLWGPGPAARLHDHAAAHGVAVQRLLSEVETTIQ</sequence>
<dbReference type="Proteomes" id="UP000607311">
    <property type="component" value="Unassembled WGS sequence"/>
</dbReference>
<evidence type="ECO:0000313" key="2">
    <source>
        <dbReference type="Proteomes" id="UP000607311"/>
    </source>
</evidence>
<proteinExistence type="predicted"/>
<comment type="caution">
    <text evidence="1">The sequence shown here is derived from an EMBL/GenBank/DDBJ whole genome shotgun (WGS) entry which is preliminary data.</text>
</comment>
<gene>
    <name evidence="1" type="ORF">Vse01_37500</name>
</gene>
<evidence type="ECO:0000313" key="1">
    <source>
        <dbReference type="EMBL" id="GIJ34602.1"/>
    </source>
</evidence>